<evidence type="ECO:0000313" key="2">
    <source>
        <dbReference type="EMBL" id="KAK3897583.1"/>
    </source>
</evidence>
<reference evidence="2" key="1">
    <citation type="journal article" date="2023" name="Mol. Phylogenet. Evol.">
        <title>Genome-scale phylogeny and comparative genomics of the fungal order Sordariales.</title>
        <authorList>
            <person name="Hensen N."/>
            <person name="Bonometti L."/>
            <person name="Westerberg I."/>
            <person name="Brannstrom I.O."/>
            <person name="Guillou S."/>
            <person name="Cros-Aarteil S."/>
            <person name="Calhoun S."/>
            <person name="Haridas S."/>
            <person name="Kuo A."/>
            <person name="Mondo S."/>
            <person name="Pangilinan J."/>
            <person name="Riley R."/>
            <person name="LaButti K."/>
            <person name="Andreopoulos B."/>
            <person name="Lipzen A."/>
            <person name="Chen C."/>
            <person name="Yan M."/>
            <person name="Daum C."/>
            <person name="Ng V."/>
            <person name="Clum A."/>
            <person name="Steindorff A."/>
            <person name="Ohm R.A."/>
            <person name="Martin F."/>
            <person name="Silar P."/>
            <person name="Natvig D.O."/>
            <person name="Lalanne C."/>
            <person name="Gautier V."/>
            <person name="Ament-Velasquez S.L."/>
            <person name="Kruys A."/>
            <person name="Hutchinson M.I."/>
            <person name="Powell A.J."/>
            <person name="Barry K."/>
            <person name="Miller A.N."/>
            <person name="Grigoriev I.V."/>
            <person name="Debuchy R."/>
            <person name="Gladieux P."/>
            <person name="Hiltunen Thoren M."/>
            <person name="Johannesson H."/>
        </authorList>
    </citation>
    <scope>NUCLEOTIDE SEQUENCE</scope>
    <source>
        <strain evidence="2">CBS 103.79</strain>
    </source>
</reference>
<sequence length="672" mass="72564">MASHHRQRPLSAVLPGDTWVPPYPADVHVEEPSPIVDPVGLSVTLSHKVDPRRLFADRFWGQRRYSDSAAQLPRDAVRAEARHRFVPGSDVSSESIGESSRDAVWGSSAGDRGSFGNLPVQPLSRLPESDSPPYPGTPNSALNFQQFQQPPSPAAHQQHPPPRAPSPPPRRSTRFQYLPSPSITSYTSSLSSSLTRGGGGGVGPRSFLHCPGYTPHVIHPRDPFTLPSRRDDFFDALGKIEGMAGPVSVKGVGHLAKPAFGKSPVTTSKLLSHFLHRAKRTLLVPDGSASSREKAPSQRELARLESELFDTSKYVGGSSNSKSRGSNRGKGPSSGTPSTSNHLTVLTWSSDDAYGTITLFEADLSPPASGPFRRRTTTTSTIGLGLPLPSGSSSPNGGHRVVHALRPVTAMEDVPRQVLVNMRVDAGVKKVVLQHDPARGRFRWTAQHTRRGGAVRQARVWVQGETREVGDADWDDDGASLDSVTDDSGSSQGGWGRRRSRRGGRTLTRTLHAAPGVVATIPQFLALTHASRATLDEVTSLPASSGTVATEDGERVRVVSLGAQQRNMKGARHKGRDVHVVVLVPDGARWAEEKIFWTDGVDGLAEMRQKKYGDVVLPAKGGRGMRGAVGRGGEEKRRDINAWERREGTERGVKKRMGSPGGRKLEWSGSIF</sequence>
<accession>A0AAN6MCN2</accession>
<feature type="compositionally biased region" description="Low complexity" evidence="1">
    <location>
        <begin position="316"/>
        <end position="340"/>
    </location>
</feature>
<feature type="compositionally biased region" description="Low complexity" evidence="1">
    <location>
        <begin position="88"/>
        <end position="98"/>
    </location>
</feature>
<name>A0AAN6MCN2_9PEZI</name>
<feature type="region of interest" description="Disordered" evidence="1">
    <location>
        <begin position="646"/>
        <end position="672"/>
    </location>
</feature>
<evidence type="ECO:0000313" key="3">
    <source>
        <dbReference type="Proteomes" id="UP001303889"/>
    </source>
</evidence>
<feature type="region of interest" description="Disordered" evidence="1">
    <location>
        <begin position="87"/>
        <end position="201"/>
    </location>
</feature>
<feature type="compositionally biased region" description="Low complexity" evidence="1">
    <location>
        <begin position="178"/>
        <end position="195"/>
    </location>
</feature>
<feature type="region of interest" description="Disordered" evidence="1">
    <location>
        <begin position="469"/>
        <end position="509"/>
    </location>
</feature>
<comment type="caution">
    <text evidence="2">The sequence shown here is derived from an EMBL/GenBank/DDBJ whole genome shotgun (WGS) entry which is preliminary data.</text>
</comment>
<organism evidence="2 3">
    <name type="scientific">Staphylotrichum tortipilum</name>
    <dbReference type="NCBI Taxonomy" id="2831512"/>
    <lineage>
        <taxon>Eukaryota</taxon>
        <taxon>Fungi</taxon>
        <taxon>Dikarya</taxon>
        <taxon>Ascomycota</taxon>
        <taxon>Pezizomycotina</taxon>
        <taxon>Sordariomycetes</taxon>
        <taxon>Sordariomycetidae</taxon>
        <taxon>Sordariales</taxon>
        <taxon>Chaetomiaceae</taxon>
        <taxon>Staphylotrichum</taxon>
    </lineage>
</organism>
<dbReference type="AlphaFoldDB" id="A0AAN6MCN2"/>
<dbReference type="Proteomes" id="UP001303889">
    <property type="component" value="Unassembled WGS sequence"/>
</dbReference>
<reference evidence="2" key="2">
    <citation type="submission" date="2023-05" db="EMBL/GenBank/DDBJ databases">
        <authorList>
            <consortium name="Lawrence Berkeley National Laboratory"/>
            <person name="Steindorff A."/>
            <person name="Hensen N."/>
            <person name="Bonometti L."/>
            <person name="Westerberg I."/>
            <person name="Brannstrom I.O."/>
            <person name="Guillou S."/>
            <person name="Cros-Aarteil S."/>
            <person name="Calhoun S."/>
            <person name="Haridas S."/>
            <person name="Kuo A."/>
            <person name="Mondo S."/>
            <person name="Pangilinan J."/>
            <person name="Riley R."/>
            <person name="Labutti K."/>
            <person name="Andreopoulos B."/>
            <person name="Lipzen A."/>
            <person name="Chen C."/>
            <person name="Yanf M."/>
            <person name="Daum C."/>
            <person name="Ng V."/>
            <person name="Clum A."/>
            <person name="Ohm R."/>
            <person name="Martin F."/>
            <person name="Silar P."/>
            <person name="Natvig D."/>
            <person name="Lalanne C."/>
            <person name="Gautier V."/>
            <person name="Ament-Velasquez S.L."/>
            <person name="Kruys A."/>
            <person name="Hutchinson M.I."/>
            <person name="Powell A.J."/>
            <person name="Barry K."/>
            <person name="Miller A.N."/>
            <person name="Grigoriev I.V."/>
            <person name="Debuchy R."/>
            <person name="Gladieux P."/>
            <person name="Thoren M.H."/>
            <person name="Johannesson H."/>
        </authorList>
    </citation>
    <scope>NUCLEOTIDE SEQUENCE</scope>
    <source>
        <strain evidence="2">CBS 103.79</strain>
    </source>
</reference>
<evidence type="ECO:0000256" key="1">
    <source>
        <dbReference type="SAM" id="MobiDB-lite"/>
    </source>
</evidence>
<gene>
    <name evidence="2" type="ORF">C8A05DRAFT_19681</name>
</gene>
<feature type="compositionally biased region" description="Low complexity" evidence="1">
    <location>
        <begin position="144"/>
        <end position="158"/>
    </location>
</feature>
<feature type="region of interest" description="Disordered" evidence="1">
    <location>
        <begin position="312"/>
        <end position="343"/>
    </location>
</feature>
<proteinExistence type="predicted"/>
<dbReference type="EMBL" id="MU856124">
    <property type="protein sequence ID" value="KAK3897583.1"/>
    <property type="molecule type" value="Genomic_DNA"/>
</dbReference>
<feature type="compositionally biased region" description="Pro residues" evidence="1">
    <location>
        <begin position="159"/>
        <end position="170"/>
    </location>
</feature>
<protein>
    <submittedName>
        <fullName evidence="2">Uncharacterized protein</fullName>
    </submittedName>
</protein>
<keyword evidence="3" id="KW-1185">Reference proteome</keyword>